<dbReference type="Gene3D" id="1.25.10.10">
    <property type="entry name" value="Leucine-rich Repeat Variant"/>
    <property type="match status" value="1"/>
</dbReference>
<feature type="domain" description="UNC-45/Cro1/She4 central" evidence="5">
    <location>
        <begin position="237"/>
        <end position="385"/>
    </location>
</feature>
<dbReference type="InterPro" id="IPR019734">
    <property type="entry name" value="TPR_rpt"/>
</dbReference>
<dbReference type="InterPro" id="IPR024660">
    <property type="entry name" value="UCS_central_dom"/>
</dbReference>
<gene>
    <name evidence="6" type="primary">SHE4</name>
    <name evidence="6" type="ORF">Q9L58_007890</name>
</gene>
<dbReference type="InterPro" id="IPR016024">
    <property type="entry name" value="ARM-type_fold"/>
</dbReference>
<reference evidence="6 7" key="1">
    <citation type="submission" date="2024-02" db="EMBL/GenBank/DDBJ databases">
        <title>Discinaceae phylogenomics.</title>
        <authorList>
            <person name="Dirks A.C."/>
            <person name="James T.Y."/>
        </authorList>
    </citation>
    <scope>NUCLEOTIDE SEQUENCE [LARGE SCALE GENOMIC DNA]</scope>
    <source>
        <strain evidence="6 7">ACD0624</strain>
    </source>
</reference>
<proteinExistence type="predicted"/>
<dbReference type="SUPFAM" id="SSF48371">
    <property type="entry name" value="ARM repeat"/>
    <property type="match status" value="2"/>
</dbReference>
<evidence type="ECO:0000256" key="3">
    <source>
        <dbReference type="ARBA" id="ARBA00023186"/>
    </source>
</evidence>
<keyword evidence="3" id="KW-0143">Chaperone</keyword>
<comment type="caution">
    <text evidence="6">The sequence shown here is derived from an EMBL/GenBank/DDBJ whole genome shotgun (WGS) entry which is preliminary data.</text>
</comment>
<evidence type="ECO:0000313" key="6">
    <source>
        <dbReference type="EMBL" id="KAL0633206.1"/>
    </source>
</evidence>
<sequence>MSSASLNEHETRASDLATKSLEYLKTGRHNDAIRSLREALSLAPRNETVLRAFYDFQKDQNVPPISRLCQKLVVESSSGGDAAAAVAAGKEALRALKDPNLGLQTPTATECLELLLSHAKIIPVPEGGDVVGWILKTSSGGREYLADLLVGGKTKEMVDRFMSLGGGAVDGLVVVLLDPAAWKLAERKKGCLRECFRALLEGMKGRDKARQLVVVRSIARLLATNNEELSSLVGQDALERLLGMLDILSSEDLRSHATLAAAKFIEADEGVAQSMLGKFMLSRLTADSDDDLRIAYSAAAAIFPLVPNVAAQLFMTEGFAEGLVPSLQGRPADVERAALELVNAACVDKTCRAAVAGHCEEYLEAVAKSEEGSGKAIASTILAKVRFGVGEPGTVPKGIDELAGVFKEMILTEDADSRNASVEGLAYATLKASVKESLCKDIVFVKKLLKTLEDSVGKATVMFGGLTIVNNLTAYLPSLSEEQKKVAQLKNYANATPKANLEPDTGDRDPAVAARCKTLIDAGLVPILVSCSKKISPNAITIVTGILLSLSKQQGHRGLIAQQGGVRLLLQFYAAVTGDTGQDRKIKQAASHTLARVLVSTNPSHVFSSQLPVASAVRPLLALLEGQEDQPDLLPVFESLLGLTNLASVDDPTRDLIIRVGWQQIEETLLSSNMMVQRATVELVCNLMASPSGVAKFADGSKAAGNRLHILLALADSEDMATRRAAGGALAMLTEWDKACKAVMSRERGVDILLAMVAEDNEEVKHRGLVCVRNLVCGEEEYAGKFRESNGVEVLKGALKGTRNMEVLSLGVETLKVLMGS</sequence>
<dbReference type="PROSITE" id="PS50005">
    <property type="entry name" value="TPR"/>
    <property type="match status" value="1"/>
</dbReference>
<dbReference type="InterPro" id="IPR011989">
    <property type="entry name" value="ARM-like"/>
</dbReference>
<feature type="repeat" description="TPR" evidence="4">
    <location>
        <begin position="13"/>
        <end position="46"/>
    </location>
</feature>
<dbReference type="Proteomes" id="UP001447188">
    <property type="component" value="Unassembled WGS sequence"/>
</dbReference>
<accession>A0ABR3GCC0</accession>
<dbReference type="PANTHER" id="PTHR45994:SF1">
    <property type="entry name" value="FI21225P1"/>
    <property type="match status" value="1"/>
</dbReference>
<keyword evidence="2" id="KW-0963">Cytoplasm</keyword>
<evidence type="ECO:0000259" key="5">
    <source>
        <dbReference type="Pfam" id="PF11701"/>
    </source>
</evidence>
<evidence type="ECO:0000256" key="2">
    <source>
        <dbReference type="ARBA" id="ARBA00022490"/>
    </source>
</evidence>
<dbReference type="Gene3D" id="1.25.10.100">
    <property type="match status" value="1"/>
</dbReference>
<keyword evidence="4" id="KW-0802">TPR repeat</keyword>
<evidence type="ECO:0000313" key="7">
    <source>
        <dbReference type="Proteomes" id="UP001447188"/>
    </source>
</evidence>
<evidence type="ECO:0000256" key="1">
    <source>
        <dbReference type="ARBA" id="ARBA00004496"/>
    </source>
</evidence>
<organism evidence="6 7">
    <name type="scientific">Discina gigas</name>
    <dbReference type="NCBI Taxonomy" id="1032678"/>
    <lineage>
        <taxon>Eukaryota</taxon>
        <taxon>Fungi</taxon>
        <taxon>Dikarya</taxon>
        <taxon>Ascomycota</taxon>
        <taxon>Pezizomycotina</taxon>
        <taxon>Pezizomycetes</taxon>
        <taxon>Pezizales</taxon>
        <taxon>Discinaceae</taxon>
        <taxon>Discina</taxon>
    </lineage>
</organism>
<dbReference type="PANTHER" id="PTHR45994">
    <property type="entry name" value="FI21225P1"/>
    <property type="match status" value="1"/>
</dbReference>
<protein>
    <submittedName>
        <fullName evidence="6">SWI5-dependent HO expression protein 4</fullName>
    </submittedName>
</protein>
<dbReference type="EMBL" id="JBBBZM010000133">
    <property type="protein sequence ID" value="KAL0633206.1"/>
    <property type="molecule type" value="Genomic_DNA"/>
</dbReference>
<dbReference type="Pfam" id="PF11701">
    <property type="entry name" value="UNC45-central"/>
    <property type="match status" value="1"/>
</dbReference>
<name>A0ABR3GCC0_9PEZI</name>
<keyword evidence="7" id="KW-1185">Reference proteome</keyword>
<comment type="subcellular location">
    <subcellularLocation>
        <location evidence="1">Cytoplasm</location>
    </subcellularLocation>
</comment>
<evidence type="ECO:0000256" key="4">
    <source>
        <dbReference type="PROSITE-ProRule" id="PRU00339"/>
    </source>
</evidence>